<feature type="compositionally biased region" description="Basic residues" evidence="1">
    <location>
        <begin position="124"/>
        <end position="134"/>
    </location>
</feature>
<gene>
    <name evidence="2" type="ORF">PIB30_011494</name>
</gene>
<evidence type="ECO:0000313" key="3">
    <source>
        <dbReference type="Proteomes" id="UP001341840"/>
    </source>
</evidence>
<dbReference type="Proteomes" id="UP001341840">
    <property type="component" value="Unassembled WGS sequence"/>
</dbReference>
<proteinExistence type="predicted"/>
<accession>A0ABU6S6G5</accession>
<feature type="region of interest" description="Disordered" evidence="1">
    <location>
        <begin position="118"/>
        <end position="141"/>
    </location>
</feature>
<reference evidence="2 3" key="1">
    <citation type="journal article" date="2023" name="Plants (Basel)">
        <title>Bridging the Gap: Combining Genomics and Transcriptomics Approaches to Understand Stylosanthes scabra, an Orphan Legume from the Brazilian Caatinga.</title>
        <authorList>
            <person name="Ferreira-Neto J.R.C."/>
            <person name="da Silva M.D."/>
            <person name="Binneck E."/>
            <person name="de Melo N.F."/>
            <person name="da Silva R.H."/>
            <person name="de Melo A.L.T.M."/>
            <person name="Pandolfi V."/>
            <person name="Bustamante F.O."/>
            <person name="Brasileiro-Vidal A.C."/>
            <person name="Benko-Iseppon A.M."/>
        </authorList>
    </citation>
    <scope>NUCLEOTIDE SEQUENCE [LARGE SCALE GENOMIC DNA]</scope>
    <source>
        <tissue evidence="2">Leaves</tissue>
    </source>
</reference>
<organism evidence="2 3">
    <name type="scientific">Stylosanthes scabra</name>
    <dbReference type="NCBI Taxonomy" id="79078"/>
    <lineage>
        <taxon>Eukaryota</taxon>
        <taxon>Viridiplantae</taxon>
        <taxon>Streptophyta</taxon>
        <taxon>Embryophyta</taxon>
        <taxon>Tracheophyta</taxon>
        <taxon>Spermatophyta</taxon>
        <taxon>Magnoliopsida</taxon>
        <taxon>eudicotyledons</taxon>
        <taxon>Gunneridae</taxon>
        <taxon>Pentapetalae</taxon>
        <taxon>rosids</taxon>
        <taxon>fabids</taxon>
        <taxon>Fabales</taxon>
        <taxon>Fabaceae</taxon>
        <taxon>Papilionoideae</taxon>
        <taxon>50 kb inversion clade</taxon>
        <taxon>dalbergioids sensu lato</taxon>
        <taxon>Dalbergieae</taxon>
        <taxon>Pterocarpus clade</taxon>
        <taxon>Stylosanthes</taxon>
    </lineage>
</organism>
<dbReference type="EMBL" id="JASCZI010060443">
    <property type="protein sequence ID" value="MED6131643.1"/>
    <property type="molecule type" value="Genomic_DNA"/>
</dbReference>
<comment type="caution">
    <text evidence="2">The sequence shown here is derived from an EMBL/GenBank/DDBJ whole genome shotgun (WGS) entry which is preliminary data.</text>
</comment>
<evidence type="ECO:0000256" key="1">
    <source>
        <dbReference type="SAM" id="MobiDB-lite"/>
    </source>
</evidence>
<sequence length="141" mass="15695">MLPSLQRRAAVPAVADQLPRRRRKLAGQERSQEHIPTDKEKKVIENNVPLEEDADILLGGSDPEDTDTLVNGRKSGAINIIDLNEEIIAQSGNVNFTRTYLRTKAARAAGDKEMLNKDYDSLSRRKRGRTKASKGSRLLST</sequence>
<name>A0ABU6S6G5_9FABA</name>
<protein>
    <submittedName>
        <fullName evidence="2">Uncharacterized protein</fullName>
    </submittedName>
</protein>
<keyword evidence="3" id="KW-1185">Reference proteome</keyword>
<evidence type="ECO:0000313" key="2">
    <source>
        <dbReference type="EMBL" id="MED6131643.1"/>
    </source>
</evidence>